<proteinExistence type="predicted"/>
<gene>
    <name evidence="3" type="ORF">GP486_002909</name>
</gene>
<dbReference type="GO" id="GO:0061157">
    <property type="term" value="P:mRNA destabilization"/>
    <property type="evidence" value="ECO:0007669"/>
    <property type="project" value="TreeGrafter"/>
</dbReference>
<evidence type="ECO:0000259" key="2">
    <source>
        <dbReference type="PROSITE" id="PS50882"/>
    </source>
</evidence>
<accession>A0A9P8LDX3</accession>
<dbReference type="EMBL" id="JAGHQM010000358">
    <property type="protein sequence ID" value="KAH0562399.1"/>
    <property type="molecule type" value="Genomic_DNA"/>
</dbReference>
<dbReference type="PROSITE" id="PS50882">
    <property type="entry name" value="YTH"/>
    <property type="match status" value="1"/>
</dbReference>
<dbReference type="Pfam" id="PF04146">
    <property type="entry name" value="YTH"/>
    <property type="match status" value="1"/>
</dbReference>
<dbReference type="InterPro" id="IPR045168">
    <property type="entry name" value="YTH_prot"/>
</dbReference>
<dbReference type="Proteomes" id="UP000750711">
    <property type="component" value="Unassembled WGS sequence"/>
</dbReference>
<keyword evidence="4" id="KW-1185">Reference proteome</keyword>
<dbReference type="PANTHER" id="PTHR12357:SF89">
    <property type="entry name" value="YTH DOMAIN-CONTAINING FAMILY PROTEIN"/>
    <property type="match status" value="1"/>
</dbReference>
<protein>
    <recommendedName>
        <fullName evidence="2">YTH domain-containing protein</fullName>
    </recommendedName>
</protein>
<evidence type="ECO:0000313" key="4">
    <source>
        <dbReference type="Proteomes" id="UP000750711"/>
    </source>
</evidence>
<feature type="compositionally biased region" description="Low complexity" evidence="1">
    <location>
        <begin position="352"/>
        <end position="366"/>
    </location>
</feature>
<comment type="caution">
    <text evidence="3">The sequence shown here is derived from an EMBL/GenBank/DDBJ whole genome shotgun (WGS) entry which is preliminary data.</text>
</comment>
<reference evidence="3" key="1">
    <citation type="submission" date="2021-03" db="EMBL/GenBank/DDBJ databases">
        <title>Comparative genomics and phylogenomic investigation of the class Geoglossomycetes provide insights into ecological specialization and systematics.</title>
        <authorList>
            <person name="Melie T."/>
            <person name="Pirro S."/>
            <person name="Miller A.N."/>
            <person name="Quandt A."/>
        </authorList>
    </citation>
    <scope>NUCLEOTIDE SEQUENCE</scope>
    <source>
        <strain evidence="3">CAQ_001_2017</strain>
    </source>
</reference>
<name>A0A9P8LDX3_9PEZI</name>
<feature type="region of interest" description="Disordered" evidence="1">
    <location>
        <begin position="113"/>
        <end position="143"/>
    </location>
</feature>
<dbReference type="InterPro" id="IPR007275">
    <property type="entry name" value="YTH_domain"/>
</dbReference>
<feature type="domain" description="YTH" evidence="2">
    <location>
        <begin position="656"/>
        <end position="710"/>
    </location>
</feature>
<dbReference type="GO" id="GO:0005737">
    <property type="term" value="C:cytoplasm"/>
    <property type="evidence" value="ECO:0007669"/>
    <property type="project" value="TreeGrafter"/>
</dbReference>
<evidence type="ECO:0000313" key="3">
    <source>
        <dbReference type="EMBL" id="KAH0562399.1"/>
    </source>
</evidence>
<evidence type="ECO:0000256" key="1">
    <source>
        <dbReference type="SAM" id="MobiDB-lite"/>
    </source>
</evidence>
<dbReference type="GO" id="GO:0003729">
    <property type="term" value="F:mRNA binding"/>
    <property type="evidence" value="ECO:0007669"/>
    <property type="project" value="TreeGrafter"/>
</dbReference>
<dbReference type="AlphaFoldDB" id="A0A9P8LDX3"/>
<feature type="region of interest" description="Disordered" evidence="1">
    <location>
        <begin position="542"/>
        <end position="561"/>
    </location>
</feature>
<dbReference type="Gene3D" id="3.10.590.10">
    <property type="entry name" value="ph1033 like domains"/>
    <property type="match status" value="1"/>
</dbReference>
<feature type="compositionally biased region" description="Polar residues" evidence="1">
    <location>
        <begin position="542"/>
        <end position="559"/>
    </location>
</feature>
<feature type="compositionally biased region" description="Low complexity" evidence="1">
    <location>
        <begin position="132"/>
        <end position="143"/>
    </location>
</feature>
<organism evidence="3 4">
    <name type="scientific">Trichoglossum hirsutum</name>
    <dbReference type="NCBI Taxonomy" id="265104"/>
    <lineage>
        <taxon>Eukaryota</taxon>
        <taxon>Fungi</taxon>
        <taxon>Dikarya</taxon>
        <taxon>Ascomycota</taxon>
        <taxon>Pezizomycotina</taxon>
        <taxon>Geoglossomycetes</taxon>
        <taxon>Geoglossales</taxon>
        <taxon>Geoglossaceae</taxon>
        <taxon>Trichoglossum</taxon>
    </lineage>
</organism>
<dbReference type="PANTHER" id="PTHR12357">
    <property type="entry name" value="YTH YT521-B HOMOLOGY DOMAIN-CONTAINING"/>
    <property type="match status" value="1"/>
</dbReference>
<sequence length="710" mass="76961">MNNRRLSVPECLEEDSTRVKVESQPRLTNLGPLPTSTPAEQPSPGDRVRFDRRKRRPAAIITSPGFYVPRYIESGDPLMNDDKLRDISSPERVLVDHSRPKVPKLYFENSAPLLGSKENLPNEEARDSGMEPPHSAPSSSSDSWCQIPNVLLTPRCLRLTSSDLAERLGQHYPITPRSAGLNQSPFGFGDIPDSPTPGAVRTHCAKTMDDPFSYPKASLTDGGVATSTGCLLPINATDESSSAGAMPPKQNRPSSTTLELEVATNTMKFVRPPEGKGAVLKHIDNSFPTLDSYNTYRVGLLDMAVGGGFMAITGDSKRSNVGQNEHDAADLARIPESQQVITPKLTPLSGKTSVDTPDSTPSVSSSNATVVSPVVVRFPTRTSEGEVALTSDSMNTGLKVYGSMMDNTDLGAGSVNRGLNVGVISRPHAQQAQTQGKRQQLPQRPQGIVQPSISQAQQHHLQGNISVPSCGPYYPSTNQQGFDPLSSPLVTAYEFVRVNELRSLPAIRHSSFRMHGVPGWLPSSPLASSANGQFGVPSDTASLAHPSQPNHMTDSSCYPPQTPRHRFQVRGGRYGHGRHPGATNLTRGVAQIGPANLNDEKSDTMTWQEEHHPRSLDLLNLPGNSIPNAASLLSGLNPPSYSLDPGVTMIKACSEYCCFIIKSKSEDDVRASIIHKIWSSTEKGNQRLNEQYNNPERHGPFLLIFCVNGR</sequence>
<feature type="region of interest" description="Disordered" evidence="1">
    <location>
        <begin position="1"/>
        <end position="55"/>
    </location>
</feature>
<feature type="region of interest" description="Disordered" evidence="1">
    <location>
        <begin position="346"/>
        <end position="366"/>
    </location>
</feature>